<accession>A0A448ZVW8</accession>
<keyword evidence="1" id="KW-0732">Signal</keyword>
<keyword evidence="3" id="KW-1185">Reference proteome</keyword>
<evidence type="ECO:0008006" key="4">
    <source>
        <dbReference type="Google" id="ProtNLM"/>
    </source>
</evidence>
<dbReference type="KEGG" id="mob:NCTC10112_00206"/>
<dbReference type="RefSeq" id="WP_129619132.1">
    <property type="nucleotide sequence ID" value="NZ_LR214940.1"/>
</dbReference>
<protein>
    <recommendedName>
        <fullName evidence="4">ECM-binding protein homolog</fullName>
    </recommendedName>
</protein>
<evidence type="ECO:0000313" key="3">
    <source>
        <dbReference type="Proteomes" id="UP000290482"/>
    </source>
</evidence>
<dbReference type="OrthoDB" id="7029750at2"/>
<feature type="signal peptide" evidence="1">
    <location>
        <begin position="1"/>
        <end position="20"/>
    </location>
</feature>
<sequence length="1626" mass="184919">MFKNKFKNLKLLAISLPTIAAVTLPLLSVEVKPIENKSEELKFENLATLGQNVLESKINNGSLGVFSNNDKYKPKNAFIYDDKERYFCSENKPGKKTFNYSSVDIALAAGSFFEFEFETVQHLRAMQIIQIHPNAAQAYLNFLPNFRFCVQVFGEDGTSKIWDKEFVGLNEANISFANLGGFSGGAPIKVKRVRIVFLESKYYARIYSITAYANTVQQYFIDKLLELKNNADYYTKASFDSISSVIDSKIEEYKNSFDTNMQSEISATDYNEQYAKVLNRDIFSKLVTNRSIFESQADNELSKNYDIYTLESENEFKQKLNEGKTTAFTKKGLTRLELQLFLSAIAQEKAKLVENKTFLLNYLNQKKSEVASSNEITPSGKNYATTEFNKINTSNSITRTQLATLKSQIDNIVASAETYKSKLIKEAEEIINNFTSNFHTQSSISNYKAKIVAIKNEISSLANVDASKYNEYNAKMEQAKSFLIGFISLLNSHIDIELGSNYDIYTKKSVDDYKDYLNNLKSSLPTQINETKLNEYKSKIAIEKAKLVTNVTELTNYINAKKRILDSDQLTDEAKAALTSYFNSLVIPSSLTQSQLAQKKQEIDQKCANAETYLSKIEKELNDILTLENFDIYTEDSENAYKAQINIIKNQISALTSLSKTEYETYKQNIDSKKSLLIKNKSVLIEYINNEKSSSFDIYTLSSENEYKGYLNSVLPSNELTRSELVSKKSAISTEKINKLVENKAVLIKYINDKKIEVSSSTFITNEAKVLLNIFFNGLETNNSITRTQLTTEKQKIDDKIAQAETYKTKLINKIQNIYTSFSSTIYTENSVKAYKKALNDLKTEIQNGGNITEVDYNNNDAKITSFKSKLVKNKDYINEYIDNLLNENYKKYTRDSEATFKAYLTSAKVNSDINKDKVTEIINKIALEKAKLVENKDALIQYINAKKAELSANEYVTDESKADTISYLVGLPITNSIEQTAFDAYKNDIDQKLSKVETYVDKLIKEVTAIIDSFQEDNYSQATADPYKLYLNNLKDSLVGQNLKLADYDAKKLELQTQKDTLISNKSILESLINAEKAKNYDIYTEDSENTFKDYLSSLMPSADISRSDLENNKTNITNGRTTKLVENKTKLDELVQEKRALLAAMGGSISSTLHQQLTDYLNGIDVTSSITKADFATKRDEIEEKFSDLETYKTRLVKKLAKIINEFDSLNHTSDSVTIYKQHIQTLKDQINAGPEIDENTYNAEKAKIESYKTQYLVSNKSLLNEFIDAEKALDYSIYSSESIQTYKDFLETKIATNDINRSELINVKNEINDKKTATLKENKTILKEFVDKTKAELADNKFIIDTLKPSLESYLNAIDVTTSITEQVLNDKKAEIIATIQNAKTYKIDILEFFENILQDINTNTLYNKYTSESVNKYKVAITSLKNEVTAEIIKAEYDSMKNEAETKKSLLETYKSTLIKYAEQKIEAAVGSNYLWATNDSILAYKNKLIDLKNEINTKADNLILENEFNEYKAKLDNTDLLQSYKSKLLNELAAEIALDKDDAKYENYPYSSIEAYKTALDELNNEVNGINESTLNEAKYQEYKNKIANALTLQKTNKQVIDELINQAKTKDLDSYNETSS</sequence>
<reference evidence="2 3" key="1">
    <citation type="submission" date="2019-01" db="EMBL/GenBank/DDBJ databases">
        <authorList>
            <consortium name="Pathogen Informatics"/>
        </authorList>
    </citation>
    <scope>NUCLEOTIDE SEQUENCE [LARGE SCALE GENOMIC DNA]</scope>
    <source>
        <strain evidence="2 3">NCTC10112</strain>
    </source>
</reference>
<evidence type="ECO:0000256" key="1">
    <source>
        <dbReference type="SAM" id="SignalP"/>
    </source>
</evidence>
<gene>
    <name evidence="2" type="ORF">NCTC10112_00206</name>
</gene>
<name>A0A448ZVW8_METOS</name>
<evidence type="ECO:0000313" key="2">
    <source>
        <dbReference type="EMBL" id="VEU55398.1"/>
    </source>
</evidence>
<dbReference type="Proteomes" id="UP000290482">
    <property type="component" value="Chromosome"/>
</dbReference>
<organism evidence="2 3">
    <name type="scientific">Metamycoplasma orale</name>
    <name type="common">Mycoplasma orale</name>
    <dbReference type="NCBI Taxonomy" id="2121"/>
    <lineage>
        <taxon>Bacteria</taxon>
        <taxon>Bacillati</taxon>
        <taxon>Mycoplasmatota</taxon>
        <taxon>Mycoplasmoidales</taxon>
        <taxon>Metamycoplasmataceae</taxon>
        <taxon>Metamycoplasma</taxon>
    </lineage>
</organism>
<proteinExistence type="predicted"/>
<feature type="chain" id="PRO_5019006057" description="ECM-binding protein homolog" evidence="1">
    <location>
        <begin position="21"/>
        <end position="1626"/>
    </location>
</feature>
<dbReference type="EMBL" id="LR214940">
    <property type="protein sequence ID" value="VEU55398.1"/>
    <property type="molecule type" value="Genomic_DNA"/>
</dbReference>